<dbReference type="EMBL" id="CP043499">
    <property type="protein sequence ID" value="QFY63085.1"/>
    <property type="molecule type" value="Genomic_DNA"/>
</dbReference>
<proteinExistence type="predicted"/>
<dbReference type="KEGG" id="rgr:FZ934_22510"/>
<dbReference type="Proteomes" id="UP000326881">
    <property type="component" value="Plasmid unnamed"/>
</dbReference>
<evidence type="ECO:0008006" key="3">
    <source>
        <dbReference type="Google" id="ProtNLM"/>
    </source>
</evidence>
<evidence type="ECO:0000313" key="1">
    <source>
        <dbReference type="EMBL" id="QFY63085.1"/>
    </source>
</evidence>
<keyword evidence="1" id="KW-0614">Plasmid</keyword>
<gene>
    <name evidence="1" type="ORF">FZ934_22510</name>
</gene>
<dbReference type="RefSeq" id="WP_153273059.1">
    <property type="nucleotide sequence ID" value="NZ_CP043499.1"/>
</dbReference>
<keyword evidence="2" id="KW-1185">Reference proteome</keyword>
<name>A0A5Q0CCL7_9HYPH</name>
<evidence type="ECO:0000313" key="2">
    <source>
        <dbReference type="Proteomes" id="UP000326881"/>
    </source>
</evidence>
<dbReference type="OrthoDB" id="8390978at2"/>
<dbReference type="AlphaFoldDB" id="A0A5Q0CCL7"/>
<sequence>MSRFAETETALIEKLRSMKVKPDVTINLLDVKEPLNAAGFTQEEIMSVLSALEQDRILVFAPGHKLKLLKSLP</sequence>
<accession>A0A5Q0CCL7</accession>
<geneLocation type="plasmid" evidence="1 2">
    <name>unnamed</name>
</geneLocation>
<protein>
    <recommendedName>
        <fullName evidence="3">DprA winged helix domain-containing protein</fullName>
    </recommendedName>
</protein>
<reference evidence="1 2" key="1">
    <citation type="submission" date="2019-08" db="EMBL/GenBank/DDBJ databases">
        <title>Prosopis cineraria nodule microbiome.</title>
        <authorList>
            <person name="Ali R."/>
            <person name="Chaluvadi S.R."/>
            <person name="Wang X."/>
        </authorList>
    </citation>
    <scope>NUCLEOTIDE SEQUENCE [LARGE SCALE GENOMIC DNA]</scope>
    <source>
        <strain evidence="1 2">BG7</strain>
        <plasmid evidence="1 2">unnamed</plasmid>
    </source>
</reference>
<organism evidence="1 2">
    <name type="scientific">Rhizobium grahamii</name>
    <dbReference type="NCBI Taxonomy" id="1120045"/>
    <lineage>
        <taxon>Bacteria</taxon>
        <taxon>Pseudomonadati</taxon>
        <taxon>Pseudomonadota</taxon>
        <taxon>Alphaproteobacteria</taxon>
        <taxon>Hyphomicrobiales</taxon>
        <taxon>Rhizobiaceae</taxon>
        <taxon>Rhizobium/Agrobacterium group</taxon>
        <taxon>Rhizobium</taxon>
    </lineage>
</organism>